<dbReference type="SUPFAM" id="SSF56784">
    <property type="entry name" value="HAD-like"/>
    <property type="match status" value="1"/>
</dbReference>
<dbReference type="NCBIfam" id="TIGR01549">
    <property type="entry name" value="HAD-SF-IA-v1"/>
    <property type="match status" value="1"/>
</dbReference>
<keyword evidence="2" id="KW-1185">Reference proteome</keyword>
<dbReference type="SFLD" id="SFLDS00003">
    <property type="entry name" value="Haloacid_Dehalogenase"/>
    <property type="match status" value="1"/>
</dbReference>
<proteinExistence type="predicted"/>
<dbReference type="PANTHER" id="PTHR46191">
    <property type="match status" value="1"/>
</dbReference>
<dbReference type="NCBIfam" id="TIGR02252">
    <property type="entry name" value="DREG-2"/>
    <property type="match status" value="1"/>
</dbReference>
<reference evidence="1 2" key="1">
    <citation type="submission" date="2024-11" db="EMBL/GenBank/DDBJ databases">
        <title>Chromosome-level genome assembly of the freshwater bivalve Anodonta woodiana.</title>
        <authorList>
            <person name="Chen X."/>
        </authorList>
    </citation>
    <scope>NUCLEOTIDE SEQUENCE [LARGE SCALE GENOMIC DNA]</scope>
    <source>
        <strain evidence="1">MN2024</strain>
        <tissue evidence="1">Gills</tissue>
    </source>
</reference>
<dbReference type="Proteomes" id="UP001634394">
    <property type="component" value="Unassembled WGS sequence"/>
</dbReference>
<evidence type="ECO:0008006" key="3">
    <source>
        <dbReference type="Google" id="ProtNLM"/>
    </source>
</evidence>
<dbReference type="InterPro" id="IPR006439">
    <property type="entry name" value="HAD-SF_hydro_IA"/>
</dbReference>
<accession>A0ABD3WC78</accession>
<dbReference type="PANTHER" id="PTHR46191:SF2">
    <property type="entry name" value="HALOACID DEHALOGENASE-LIKE HYDROLASE DOMAIN-CONTAINING PROTEIN 3"/>
    <property type="match status" value="1"/>
</dbReference>
<gene>
    <name evidence="1" type="ORF">ACJMK2_038428</name>
</gene>
<dbReference type="SFLD" id="SFLDG01129">
    <property type="entry name" value="C1.5:_HAD__Beta-PGM__Phosphata"/>
    <property type="match status" value="1"/>
</dbReference>
<dbReference type="InterPro" id="IPR051828">
    <property type="entry name" value="HAD-like_hydrolase_domain"/>
</dbReference>
<comment type="caution">
    <text evidence="1">The sequence shown here is derived from an EMBL/GenBank/DDBJ whole genome shotgun (WGS) entry which is preliminary data.</text>
</comment>
<dbReference type="Gene3D" id="3.40.50.1000">
    <property type="entry name" value="HAD superfamily/HAD-like"/>
    <property type="match status" value="1"/>
</dbReference>
<dbReference type="Pfam" id="PF00702">
    <property type="entry name" value="Hydrolase"/>
    <property type="match status" value="1"/>
</dbReference>
<dbReference type="CDD" id="cd16415">
    <property type="entry name" value="HAD_dREG-2_like"/>
    <property type="match status" value="1"/>
</dbReference>
<evidence type="ECO:0000313" key="2">
    <source>
        <dbReference type="Proteomes" id="UP001634394"/>
    </source>
</evidence>
<dbReference type="InterPro" id="IPR023214">
    <property type="entry name" value="HAD_sf"/>
</dbReference>
<dbReference type="AlphaFoldDB" id="A0ABD3WC78"/>
<dbReference type="InterPro" id="IPR036412">
    <property type="entry name" value="HAD-like_sf"/>
</dbReference>
<dbReference type="InterPro" id="IPR011949">
    <property type="entry name" value="HAD-SF_hydro_IA_REG-2-like"/>
</dbReference>
<organism evidence="1 2">
    <name type="scientific">Sinanodonta woodiana</name>
    <name type="common">Chinese pond mussel</name>
    <name type="synonym">Anodonta woodiana</name>
    <dbReference type="NCBI Taxonomy" id="1069815"/>
    <lineage>
        <taxon>Eukaryota</taxon>
        <taxon>Metazoa</taxon>
        <taxon>Spiralia</taxon>
        <taxon>Lophotrochozoa</taxon>
        <taxon>Mollusca</taxon>
        <taxon>Bivalvia</taxon>
        <taxon>Autobranchia</taxon>
        <taxon>Heteroconchia</taxon>
        <taxon>Palaeoheterodonta</taxon>
        <taxon>Unionida</taxon>
        <taxon>Unionoidea</taxon>
        <taxon>Unionidae</taxon>
        <taxon>Unioninae</taxon>
        <taxon>Sinanodonta</taxon>
    </lineage>
</organism>
<dbReference type="InterPro" id="IPR044924">
    <property type="entry name" value="HAD-SF_hydro_IA_REG-2-like_cap"/>
</dbReference>
<evidence type="ECO:0000313" key="1">
    <source>
        <dbReference type="EMBL" id="KAL3870358.1"/>
    </source>
</evidence>
<sequence length="237" mass="26394">MTKLLTFDITNTIIRVMGSVGQQYANVAGVYGLRANASILDQSFKSAWKKQNAQYPNFGCQQGLSSYRWWTELVINCLTEAGYSGNDNLPTIANHLYAHFSTGKGWEVFPTSVCTTLDEIKRKYPTMKLGVISNFDERLDNILQSLAIRHYFDFVLPSGLAKVAKPDVKIFHLALDIAGVRPSEAIHVGDNVTNDYFGARGVGMTALLLYHAGQIMPKEVDESYVIHNLSGIFNHIK</sequence>
<dbReference type="EMBL" id="JBJQND010000007">
    <property type="protein sequence ID" value="KAL3870358.1"/>
    <property type="molecule type" value="Genomic_DNA"/>
</dbReference>
<name>A0ABD3WC78_SINWO</name>
<protein>
    <recommendedName>
        <fullName evidence="3">Haloacid dehalogenase-like hydrolase domain-containing protein 3</fullName>
    </recommendedName>
</protein>
<dbReference type="Gene3D" id="1.10.150.720">
    <property type="entry name" value="Haloacid dehalogenase-like hydrolase"/>
    <property type="match status" value="1"/>
</dbReference>